<comment type="caution">
    <text evidence="2">The sequence shown here is derived from an EMBL/GenBank/DDBJ whole genome shotgun (WGS) entry which is preliminary data.</text>
</comment>
<dbReference type="InterPro" id="IPR013096">
    <property type="entry name" value="Cupin_2"/>
</dbReference>
<dbReference type="Proteomes" id="UP001296943">
    <property type="component" value="Unassembled WGS sequence"/>
</dbReference>
<accession>A0ABS2N5G1</accession>
<dbReference type="InterPro" id="IPR052538">
    <property type="entry name" value="Flavonoid_dioxygenase-like"/>
</dbReference>
<dbReference type="SUPFAM" id="SSF51182">
    <property type="entry name" value="RmlC-like cupins"/>
    <property type="match status" value="1"/>
</dbReference>
<dbReference type="EMBL" id="JAFBDR010000029">
    <property type="protein sequence ID" value="MBM7573278.1"/>
    <property type="molecule type" value="Genomic_DNA"/>
</dbReference>
<reference evidence="2 3" key="1">
    <citation type="submission" date="2021-01" db="EMBL/GenBank/DDBJ databases">
        <title>Genomic Encyclopedia of Type Strains, Phase IV (KMG-IV): sequencing the most valuable type-strain genomes for metagenomic binning, comparative biology and taxonomic classification.</title>
        <authorList>
            <person name="Goeker M."/>
        </authorList>
    </citation>
    <scope>NUCLEOTIDE SEQUENCE [LARGE SCALE GENOMIC DNA]</scope>
    <source>
        <strain evidence="2 3">DSM 23711</strain>
    </source>
</reference>
<keyword evidence="3" id="KW-1185">Reference proteome</keyword>
<evidence type="ECO:0000259" key="1">
    <source>
        <dbReference type="Pfam" id="PF07883"/>
    </source>
</evidence>
<gene>
    <name evidence="2" type="ORF">JOC48_003830</name>
</gene>
<dbReference type="InterPro" id="IPR011051">
    <property type="entry name" value="RmlC_Cupin_sf"/>
</dbReference>
<proteinExistence type="predicted"/>
<feature type="domain" description="Cupin type-2" evidence="1">
    <location>
        <begin position="115"/>
        <end position="190"/>
    </location>
</feature>
<dbReference type="PANTHER" id="PTHR43346:SF1">
    <property type="entry name" value="QUERCETIN 2,3-DIOXYGENASE-RELATED"/>
    <property type="match status" value="1"/>
</dbReference>
<dbReference type="Pfam" id="PF07883">
    <property type="entry name" value="Cupin_2"/>
    <property type="match status" value="1"/>
</dbReference>
<name>A0ABS2N5G1_9BACI</name>
<sequence>MYITYIGAYDNFIKLVKGLRKMYYVPHTYPWQYQYPYYANAPMYHHGRQPVYWGFPNGVEHANRFNGFRSSNGDAPISLTDYGPNPFVVNINAATKQNNTFRTALWTGEHLQVTLMSIDVGDDIGLEMHPNVDQFLRIEQGQGIVRMGKDKNNLSFKRNVYDDSAIMIPAGTWHNLTNTGTVPLKLYSIYAPPNHPFGTVHVTKADAMAAEEDHDNGITDVFGKTPDEWIQHTEYLVNEGLEDVKKGINATHILQEFILMGVLVGKGYSPEKAYETVEAWECTGESKLLQQSKNM</sequence>
<organism evidence="2 3">
    <name type="scientific">Aquibacillus albus</name>
    <dbReference type="NCBI Taxonomy" id="1168171"/>
    <lineage>
        <taxon>Bacteria</taxon>
        <taxon>Bacillati</taxon>
        <taxon>Bacillota</taxon>
        <taxon>Bacilli</taxon>
        <taxon>Bacillales</taxon>
        <taxon>Bacillaceae</taxon>
        <taxon>Aquibacillus</taxon>
    </lineage>
</organism>
<evidence type="ECO:0000313" key="2">
    <source>
        <dbReference type="EMBL" id="MBM7573278.1"/>
    </source>
</evidence>
<dbReference type="InterPro" id="IPR014710">
    <property type="entry name" value="RmlC-like_jellyroll"/>
</dbReference>
<evidence type="ECO:0000313" key="3">
    <source>
        <dbReference type="Proteomes" id="UP001296943"/>
    </source>
</evidence>
<dbReference type="Gene3D" id="2.60.120.10">
    <property type="entry name" value="Jelly Rolls"/>
    <property type="match status" value="1"/>
</dbReference>
<dbReference type="CDD" id="cd02223">
    <property type="entry name" value="cupin_Bh2720-like"/>
    <property type="match status" value="1"/>
</dbReference>
<dbReference type="PANTHER" id="PTHR43346">
    <property type="entry name" value="LIGAND BINDING DOMAIN PROTEIN, PUTATIVE (AFU_ORTHOLOGUE AFUA_6G14370)-RELATED"/>
    <property type="match status" value="1"/>
</dbReference>
<protein>
    <submittedName>
        <fullName evidence="2">Mannose-6-phosphate isomerase-like protein (Cupin superfamily)</fullName>
    </submittedName>
</protein>